<dbReference type="AlphaFoldDB" id="R9I199"/>
<comment type="similarity">
    <text evidence="1">Belongs to the cycloisomerase 2 family.</text>
</comment>
<dbReference type="PROSITE" id="PS51257">
    <property type="entry name" value="PROKAR_LIPOPROTEIN"/>
    <property type="match status" value="1"/>
</dbReference>
<dbReference type="GO" id="GO:0005829">
    <property type="term" value="C:cytosol"/>
    <property type="evidence" value="ECO:0007669"/>
    <property type="project" value="TreeGrafter"/>
</dbReference>
<dbReference type="PATRIC" id="fig|1235788.3.peg.3619"/>
<dbReference type="RefSeq" id="WP_016277814.1">
    <property type="nucleotide sequence ID" value="NZ_CAJUNV010000003.1"/>
</dbReference>
<dbReference type="InterPro" id="IPR011048">
    <property type="entry name" value="Haem_d1_sf"/>
</dbReference>
<proteinExistence type="inferred from homology"/>
<evidence type="ECO:0000256" key="1">
    <source>
        <dbReference type="ARBA" id="ARBA00005564"/>
    </source>
</evidence>
<comment type="caution">
    <text evidence="3">The sequence shown here is derived from an EMBL/GenBank/DDBJ whole genome shotgun (WGS) entry which is preliminary data.</text>
</comment>
<evidence type="ECO:0000313" key="4">
    <source>
        <dbReference type="EMBL" id="TGY73242.1"/>
    </source>
</evidence>
<keyword evidence="2" id="KW-0313">Glucose metabolism</keyword>
<dbReference type="STRING" id="1235788.C802_03532"/>
<evidence type="ECO:0000313" key="5">
    <source>
        <dbReference type="Proteomes" id="UP000014200"/>
    </source>
</evidence>
<dbReference type="GeneID" id="82152363"/>
<name>R9I199_9BACT</name>
<dbReference type="GO" id="GO:0006006">
    <property type="term" value="P:glucose metabolic process"/>
    <property type="evidence" value="ECO:0007669"/>
    <property type="project" value="UniProtKB-KW"/>
</dbReference>
<dbReference type="EMBL" id="ASSP01000021">
    <property type="protein sequence ID" value="EOS09979.1"/>
    <property type="molecule type" value="Genomic_DNA"/>
</dbReference>
<dbReference type="PANTHER" id="PTHR30344:SF1">
    <property type="entry name" value="6-PHOSPHOGLUCONOLACTONASE"/>
    <property type="match status" value="1"/>
</dbReference>
<reference evidence="4 6" key="2">
    <citation type="submission" date="2019-04" db="EMBL/GenBank/DDBJ databases">
        <title>Microbes associate with the intestines of laboratory mice.</title>
        <authorList>
            <person name="Navarre W."/>
            <person name="Wong E."/>
            <person name="Huang K."/>
            <person name="Tropini C."/>
            <person name="Ng K."/>
            <person name="Yu B."/>
        </authorList>
    </citation>
    <scope>NUCLEOTIDE SEQUENCE [LARGE SCALE GENOMIC DNA]</scope>
    <source>
        <strain evidence="4 6">NM22_B1</strain>
    </source>
</reference>
<dbReference type="Gene3D" id="2.130.10.10">
    <property type="entry name" value="YVTN repeat-like/Quinoprotein amine dehydrogenase"/>
    <property type="match status" value="1"/>
</dbReference>
<dbReference type="OrthoDB" id="9790815at2"/>
<keyword evidence="2" id="KW-0119">Carbohydrate metabolism</keyword>
<protein>
    <submittedName>
        <fullName evidence="4">Lactonase family protein</fullName>
    </submittedName>
</protein>
<dbReference type="SUPFAM" id="SSF51004">
    <property type="entry name" value="C-terminal (heme d1) domain of cytochrome cd1-nitrite reductase"/>
    <property type="match status" value="1"/>
</dbReference>
<evidence type="ECO:0000313" key="6">
    <source>
        <dbReference type="Proteomes" id="UP000310760"/>
    </source>
</evidence>
<evidence type="ECO:0000313" key="3">
    <source>
        <dbReference type="EMBL" id="EOS09979.1"/>
    </source>
</evidence>
<dbReference type="Proteomes" id="UP000310760">
    <property type="component" value="Unassembled WGS sequence"/>
</dbReference>
<dbReference type="InterPro" id="IPR019405">
    <property type="entry name" value="Lactonase_7-beta_prop"/>
</dbReference>
<keyword evidence="5" id="KW-1185">Reference proteome</keyword>
<dbReference type="HOGENOM" id="CLU_038716_3_0_10"/>
<dbReference type="InterPro" id="IPR050282">
    <property type="entry name" value="Cycloisomerase_2"/>
</dbReference>
<dbReference type="EMBL" id="SRYJ01000002">
    <property type="protein sequence ID" value="TGY73242.1"/>
    <property type="molecule type" value="Genomic_DNA"/>
</dbReference>
<organism evidence="3 5">
    <name type="scientific">Phocaeicola sartorii</name>
    <dbReference type="NCBI Taxonomy" id="671267"/>
    <lineage>
        <taxon>Bacteria</taxon>
        <taxon>Pseudomonadati</taxon>
        <taxon>Bacteroidota</taxon>
        <taxon>Bacteroidia</taxon>
        <taxon>Bacteroidales</taxon>
        <taxon>Bacteroidaceae</taxon>
        <taxon>Phocaeicola</taxon>
    </lineage>
</organism>
<dbReference type="InterPro" id="IPR015943">
    <property type="entry name" value="WD40/YVTN_repeat-like_dom_sf"/>
</dbReference>
<accession>R9I199</accession>
<dbReference type="Pfam" id="PF10282">
    <property type="entry name" value="Lactonase"/>
    <property type="match status" value="1"/>
</dbReference>
<gene>
    <name evidence="3" type="ORF">C802_03532</name>
    <name evidence="4" type="ORF">E5339_01515</name>
</gene>
<sequence>MNKKLMTLCMSSMILGACTSSPKQQTEPTAAAENMNRMYMLVGSYATPDEEGIKIYSFDEQTGNSQYISGIKGISNPSYLIPSADGERIYAVGEDAGKSSTANAIKFDKEQQKLTLLNSQLTDGGAPCYITLSPSGKFVLTANYMGGSITVFPLDKDGKLNSGTRLISFTGSSLDKERQTQPHLHCVEFTPDHKYLLATDLGTDRIHVFPVSEHVTDGVSHSLLNESGESDIKVEPGSGPRHICFHPNQKFAYLINEISGKVIAFSYDKGKLNAIQYIEADTVGAKGSGDIHISPDGKFLYASNRLKADGIAIFAINQEEGTLTKTGYQPTDIHPRNFIISRNGRYLLVACRDSNSIQVFERDPQTGLLKDTGKTIKTNKPVCLKFIC</sequence>
<evidence type="ECO:0000256" key="2">
    <source>
        <dbReference type="ARBA" id="ARBA00022526"/>
    </source>
</evidence>
<dbReference type="PANTHER" id="PTHR30344">
    <property type="entry name" value="6-PHOSPHOGLUCONOLACTONASE-RELATED"/>
    <property type="match status" value="1"/>
</dbReference>
<dbReference type="GO" id="GO:0017057">
    <property type="term" value="F:6-phosphogluconolactonase activity"/>
    <property type="evidence" value="ECO:0007669"/>
    <property type="project" value="TreeGrafter"/>
</dbReference>
<dbReference type="Proteomes" id="UP000014200">
    <property type="component" value="Unassembled WGS sequence"/>
</dbReference>
<dbReference type="FunFam" id="2.130.10.10:FF:000306">
    <property type="entry name" value="3-carboxymuconate cyclase"/>
    <property type="match status" value="1"/>
</dbReference>
<reference evidence="3 5" key="1">
    <citation type="submission" date="2013-04" db="EMBL/GenBank/DDBJ databases">
        <title>The Genome Sequence of Bacteroides massiliensis dnLKV3.</title>
        <authorList>
            <consortium name="The Broad Institute Genomics Platform"/>
            <consortium name="The Broad Institute Genome Sequencing Center for Infectious Disease"/>
            <person name="Earl A."/>
            <person name="Xavier R."/>
            <person name="Kuhn K."/>
            <person name="Stappenbeck T."/>
            <person name="Walker B."/>
            <person name="Young S."/>
            <person name="Zeng Q."/>
            <person name="Gargeya S."/>
            <person name="Fitzgerald M."/>
            <person name="Haas B."/>
            <person name="Abouelleil A."/>
            <person name="Allen A.W."/>
            <person name="Alvarado L."/>
            <person name="Arachchi H.M."/>
            <person name="Berlin A.M."/>
            <person name="Chapman S.B."/>
            <person name="Gainer-Dewar J."/>
            <person name="Goldberg J."/>
            <person name="Griggs A."/>
            <person name="Gujja S."/>
            <person name="Hansen M."/>
            <person name="Howarth C."/>
            <person name="Imamovic A."/>
            <person name="Ireland A."/>
            <person name="Larimer J."/>
            <person name="McCowan C."/>
            <person name="Murphy C."/>
            <person name="Pearson M."/>
            <person name="Poon T.W."/>
            <person name="Priest M."/>
            <person name="Roberts A."/>
            <person name="Saif S."/>
            <person name="Shea T."/>
            <person name="Sisk P."/>
            <person name="Sykes S."/>
            <person name="Wortman J."/>
            <person name="Nusbaum C."/>
            <person name="Birren B."/>
        </authorList>
    </citation>
    <scope>NUCLEOTIDE SEQUENCE [LARGE SCALE GENOMIC DNA]</scope>
    <source>
        <strain evidence="3">DnLKV3</strain>
        <strain evidence="5">dnLKV3</strain>
    </source>
</reference>